<evidence type="ECO:0000313" key="3">
    <source>
        <dbReference type="Proteomes" id="UP000240717"/>
    </source>
</evidence>
<dbReference type="Gene3D" id="1.10.260.40">
    <property type="entry name" value="lambda repressor-like DNA-binding domains"/>
    <property type="match status" value="1"/>
</dbReference>
<dbReference type="SMART" id="SM00530">
    <property type="entry name" value="HTH_XRE"/>
    <property type="match status" value="1"/>
</dbReference>
<dbReference type="InterPro" id="IPR010982">
    <property type="entry name" value="Lambda_DNA-bd_dom_sf"/>
</dbReference>
<feature type="domain" description="HTH cro/C1-type" evidence="1">
    <location>
        <begin position="19"/>
        <end position="67"/>
    </location>
</feature>
<reference evidence="2 3" key="1">
    <citation type="journal article" date="2016" name="Front. Microbiol.">
        <title>Comprehensive Phylogenetic Analysis of Bovine Non-aureus Staphylococci Species Based on Whole-Genome Sequencing.</title>
        <authorList>
            <person name="Naushad S."/>
            <person name="Barkema H.W."/>
            <person name="Luby C."/>
            <person name="Condas L.A."/>
            <person name="Nobrega D.B."/>
            <person name="Carson D.A."/>
            <person name="De Buck J."/>
        </authorList>
    </citation>
    <scope>NUCLEOTIDE SEQUENCE [LARGE SCALE GENOMIC DNA]</scope>
    <source>
        <strain evidence="2 3">SNUC 2993</strain>
    </source>
</reference>
<evidence type="ECO:0000259" key="1">
    <source>
        <dbReference type="PROSITE" id="PS50943"/>
    </source>
</evidence>
<dbReference type="PROSITE" id="PS50943">
    <property type="entry name" value="HTH_CROC1"/>
    <property type="match status" value="1"/>
</dbReference>
<protein>
    <submittedName>
        <fullName evidence="2">XRE family transcriptional regulator</fullName>
    </submittedName>
</protein>
<dbReference type="GO" id="GO:0003677">
    <property type="term" value="F:DNA binding"/>
    <property type="evidence" value="ECO:0007669"/>
    <property type="project" value="InterPro"/>
</dbReference>
<dbReference type="AlphaFoldDB" id="A0A2T4Q0J2"/>
<name>A0A2T4Q0J2_STAWA</name>
<accession>A0A2T4Q0J2</accession>
<sequence length="116" mass="13795">MKKYKYLIKRKKLDLLISKMNMTYSEVSESIYVDRTYISQLATGKRYVSERMRRILMDYFNVELDELFERIEITQVNKHKAIPELTLNKSEIEDLLKTGIKQIQFGGNKLNIKVVN</sequence>
<dbReference type="CDD" id="cd00093">
    <property type="entry name" value="HTH_XRE"/>
    <property type="match status" value="1"/>
</dbReference>
<dbReference type="EMBL" id="PZEV01000016">
    <property type="protein sequence ID" value="PTI51134.1"/>
    <property type="molecule type" value="Genomic_DNA"/>
</dbReference>
<dbReference type="SUPFAM" id="SSF47413">
    <property type="entry name" value="lambda repressor-like DNA-binding domains"/>
    <property type="match status" value="1"/>
</dbReference>
<gene>
    <name evidence="2" type="ORF">BU085_06000</name>
</gene>
<dbReference type="RefSeq" id="WP_107533192.1">
    <property type="nucleotide sequence ID" value="NZ_JACGPT010000002.1"/>
</dbReference>
<dbReference type="Pfam" id="PF01381">
    <property type="entry name" value="HTH_3"/>
    <property type="match status" value="1"/>
</dbReference>
<dbReference type="InterPro" id="IPR001387">
    <property type="entry name" value="Cro/C1-type_HTH"/>
</dbReference>
<evidence type="ECO:0000313" key="2">
    <source>
        <dbReference type="EMBL" id="PTI51134.1"/>
    </source>
</evidence>
<comment type="caution">
    <text evidence="2">The sequence shown here is derived from an EMBL/GenBank/DDBJ whole genome shotgun (WGS) entry which is preliminary data.</text>
</comment>
<dbReference type="Proteomes" id="UP000240717">
    <property type="component" value="Unassembled WGS sequence"/>
</dbReference>
<proteinExistence type="predicted"/>
<organism evidence="2 3">
    <name type="scientific">Staphylococcus warneri</name>
    <dbReference type="NCBI Taxonomy" id="1292"/>
    <lineage>
        <taxon>Bacteria</taxon>
        <taxon>Bacillati</taxon>
        <taxon>Bacillota</taxon>
        <taxon>Bacilli</taxon>
        <taxon>Bacillales</taxon>
        <taxon>Staphylococcaceae</taxon>
        <taxon>Staphylococcus</taxon>
    </lineage>
</organism>